<evidence type="ECO:0000256" key="1">
    <source>
        <dbReference type="SAM" id="MobiDB-lite"/>
    </source>
</evidence>
<name>A0A6A6RZ51_9PLEO</name>
<organism evidence="2 3">
    <name type="scientific">Massarina eburnea CBS 473.64</name>
    <dbReference type="NCBI Taxonomy" id="1395130"/>
    <lineage>
        <taxon>Eukaryota</taxon>
        <taxon>Fungi</taxon>
        <taxon>Dikarya</taxon>
        <taxon>Ascomycota</taxon>
        <taxon>Pezizomycotina</taxon>
        <taxon>Dothideomycetes</taxon>
        <taxon>Pleosporomycetidae</taxon>
        <taxon>Pleosporales</taxon>
        <taxon>Massarineae</taxon>
        <taxon>Massarinaceae</taxon>
        <taxon>Massarina</taxon>
    </lineage>
</organism>
<evidence type="ECO:0000313" key="3">
    <source>
        <dbReference type="Proteomes" id="UP000799753"/>
    </source>
</evidence>
<evidence type="ECO:0000313" key="2">
    <source>
        <dbReference type="EMBL" id="KAF2640495.1"/>
    </source>
</evidence>
<gene>
    <name evidence="2" type="ORF">P280DRAFT_320369</name>
</gene>
<proteinExistence type="predicted"/>
<feature type="compositionally biased region" description="Polar residues" evidence="1">
    <location>
        <begin position="31"/>
        <end position="45"/>
    </location>
</feature>
<reference evidence="2" key="1">
    <citation type="journal article" date="2020" name="Stud. Mycol.">
        <title>101 Dothideomycetes genomes: a test case for predicting lifestyles and emergence of pathogens.</title>
        <authorList>
            <person name="Haridas S."/>
            <person name="Albert R."/>
            <person name="Binder M."/>
            <person name="Bloem J."/>
            <person name="Labutti K."/>
            <person name="Salamov A."/>
            <person name="Andreopoulos B."/>
            <person name="Baker S."/>
            <person name="Barry K."/>
            <person name="Bills G."/>
            <person name="Bluhm B."/>
            <person name="Cannon C."/>
            <person name="Castanera R."/>
            <person name="Culley D."/>
            <person name="Daum C."/>
            <person name="Ezra D."/>
            <person name="Gonzalez J."/>
            <person name="Henrissat B."/>
            <person name="Kuo A."/>
            <person name="Liang C."/>
            <person name="Lipzen A."/>
            <person name="Lutzoni F."/>
            <person name="Magnuson J."/>
            <person name="Mondo S."/>
            <person name="Nolan M."/>
            <person name="Ohm R."/>
            <person name="Pangilinan J."/>
            <person name="Park H.-J."/>
            <person name="Ramirez L."/>
            <person name="Alfaro M."/>
            <person name="Sun H."/>
            <person name="Tritt A."/>
            <person name="Yoshinaga Y."/>
            <person name="Zwiers L.-H."/>
            <person name="Turgeon B."/>
            <person name="Goodwin S."/>
            <person name="Spatafora J."/>
            <person name="Crous P."/>
            <person name="Grigoriev I."/>
        </authorList>
    </citation>
    <scope>NUCLEOTIDE SEQUENCE</scope>
    <source>
        <strain evidence="2">CBS 473.64</strain>
    </source>
</reference>
<dbReference type="Proteomes" id="UP000799753">
    <property type="component" value="Unassembled WGS sequence"/>
</dbReference>
<keyword evidence="3" id="KW-1185">Reference proteome</keyword>
<accession>A0A6A6RZ51</accession>
<feature type="region of interest" description="Disordered" evidence="1">
    <location>
        <begin position="31"/>
        <end position="53"/>
    </location>
</feature>
<dbReference type="EMBL" id="MU006784">
    <property type="protein sequence ID" value="KAF2640495.1"/>
    <property type="molecule type" value="Genomic_DNA"/>
</dbReference>
<sequence>MTSRRDSYSTVLYHTIPYHITPYTLYTHYTSSQKHSDNPIQSHPTPQAPPHTIVSPRGTVRQICVYRTVPYRTPHEYESRYTNLPAVESETGPADRYIACATRALISREYNTYEYKQTKHIISSCWVSVDGLAAKCPGRVGRRCGWVRLCDVNE</sequence>
<protein>
    <submittedName>
        <fullName evidence="2">Uncharacterized protein</fullName>
    </submittedName>
</protein>
<dbReference type="AlphaFoldDB" id="A0A6A6RZ51"/>